<reference evidence="2 3" key="1">
    <citation type="submission" date="2016-03" db="EMBL/GenBank/DDBJ databases">
        <title>Whole genome sequencing of Grifola frondosa 9006-11.</title>
        <authorList>
            <person name="Min B."/>
            <person name="Park H."/>
            <person name="Kim J.-G."/>
            <person name="Cho H."/>
            <person name="Oh Y.-L."/>
            <person name="Kong W.-S."/>
            <person name="Choi I.-G."/>
        </authorList>
    </citation>
    <scope>NUCLEOTIDE SEQUENCE [LARGE SCALE GENOMIC DNA]</scope>
    <source>
        <strain evidence="2 3">9006-11</strain>
    </source>
</reference>
<dbReference type="OrthoDB" id="2662268at2759"/>
<feature type="region of interest" description="Disordered" evidence="1">
    <location>
        <begin position="169"/>
        <end position="192"/>
    </location>
</feature>
<evidence type="ECO:0000256" key="1">
    <source>
        <dbReference type="SAM" id="MobiDB-lite"/>
    </source>
</evidence>
<name>A0A1C7MHU8_GRIFR</name>
<evidence type="ECO:0000313" key="3">
    <source>
        <dbReference type="Proteomes" id="UP000092993"/>
    </source>
</evidence>
<keyword evidence="3" id="KW-1185">Reference proteome</keyword>
<dbReference type="EMBL" id="LUGG01000004">
    <property type="protein sequence ID" value="OBZ75956.1"/>
    <property type="molecule type" value="Genomic_DNA"/>
</dbReference>
<comment type="caution">
    <text evidence="2">The sequence shown here is derived from an EMBL/GenBank/DDBJ whole genome shotgun (WGS) entry which is preliminary data.</text>
</comment>
<protein>
    <submittedName>
        <fullName evidence="2">Uncharacterized protein</fullName>
    </submittedName>
</protein>
<sequence>MTYTSRLLLPYEANDPWLCASGLSIAVNSSLPTRVFVMSSFLSSLCLRTWRTSASTNDSANIQDERTFETTYPAVEMLSPIDMEWMRQFDSVSPLNQYYPILSETLSPIDMEMRHLYTPPKIAPLEASPRSDYTPSPAGYYQRFPIPGYPSHSDIGSATLPLTAMLPYDSSTTDDPGGSALSHQTSPVPAPQRVRVPQTIEATHKRGALCEVKFEGRRALGLRVRDVLKSRTSIKDSEERVLASTGARQIRLVIAWPGYAHFGTYIPIQDKEGFITRGKFAHLICFHLARFMDKATKMRVAQGSDEWMIGKRGILIEDLWLMSIAPAQQNIWLAELQVRI</sequence>
<organism evidence="2 3">
    <name type="scientific">Grifola frondosa</name>
    <name type="common">Maitake</name>
    <name type="synonym">Polyporus frondosus</name>
    <dbReference type="NCBI Taxonomy" id="5627"/>
    <lineage>
        <taxon>Eukaryota</taxon>
        <taxon>Fungi</taxon>
        <taxon>Dikarya</taxon>
        <taxon>Basidiomycota</taxon>
        <taxon>Agaricomycotina</taxon>
        <taxon>Agaricomycetes</taxon>
        <taxon>Polyporales</taxon>
        <taxon>Grifolaceae</taxon>
        <taxon>Grifola</taxon>
    </lineage>
</organism>
<proteinExistence type="predicted"/>
<dbReference type="Proteomes" id="UP000092993">
    <property type="component" value="Unassembled WGS sequence"/>
</dbReference>
<evidence type="ECO:0000313" key="2">
    <source>
        <dbReference type="EMBL" id="OBZ75956.1"/>
    </source>
</evidence>
<gene>
    <name evidence="2" type="ORF">A0H81_04937</name>
</gene>
<dbReference type="AlphaFoldDB" id="A0A1C7MHU8"/>
<accession>A0A1C7MHU8</accession>